<evidence type="ECO:0000313" key="5">
    <source>
        <dbReference type="Proteomes" id="UP000698028"/>
    </source>
</evidence>
<dbReference type="PANTHER" id="PTHR30582">
    <property type="entry name" value="L,D-TRANSPEPTIDASE"/>
    <property type="match status" value="1"/>
</dbReference>
<comment type="pathway">
    <text evidence="1">Cell wall biogenesis; peptidoglycan biosynthesis.</text>
</comment>
<organism evidence="4 5">
    <name type="scientific">Sphingomicrobium clamense</name>
    <dbReference type="NCBI Taxonomy" id="2851013"/>
    <lineage>
        <taxon>Bacteria</taxon>
        <taxon>Pseudomonadati</taxon>
        <taxon>Pseudomonadota</taxon>
        <taxon>Alphaproteobacteria</taxon>
        <taxon>Sphingomonadales</taxon>
        <taxon>Sphingomonadaceae</taxon>
        <taxon>Sphingomicrobium</taxon>
    </lineage>
</organism>
<feature type="active site" description="Nucleophile" evidence="1">
    <location>
        <position position="170"/>
    </location>
</feature>
<proteinExistence type="predicted"/>
<feature type="chain" id="PRO_5046465414" evidence="2">
    <location>
        <begin position="24"/>
        <end position="195"/>
    </location>
</feature>
<dbReference type="CDD" id="cd16913">
    <property type="entry name" value="YkuD_like"/>
    <property type="match status" value="1"/>
</dbReference>
<evidence type="ECO:0000259" key="3">
    <source>
        <dbReference type="PROSITE" id="PS52029"/>
    </source>
</evidence>
<comment type="caution">
    <text evidence="4">The sequence shown here is derived from an EMBL/GenBank/DDBJ whole genome shotgun (WGS) entry which is preliminary data.</text>
</comment>
<evidence type="ECO:0000256" key="1">
    <source>
        <dbReference type="PROSITE-ProRule" id="PRU01373"/>
    </source>
</evidence>
<dbReference type="PROSITE" id="PS52029">
    <property type="entry name" value="LD_TPASE"/>
    <property type="match status" value="1"/>
</dbReference>
<dbReference type="Pfam" id="PF03734">
    <property type="entry name" value="YkuD"/>
    <property type="match status" value="1"/>
</dbReference>
<reference evidence="4 5" key="1">
    <citation type="submission" date="2021-07" db="EMBL/GenBank/DDBJ databases">
        <title>The draft genome sequence of Sphingomicrobium sp. B8.</title>
        <authorList>
            <person name="Mu L."/>
        </authorList>
    </citation>
    <scope>NUCLEOTIDE SEQUENCE [LARGE SCALE GENOMIC DNA]</scope>
    <source>
        <strain evidence="4 5">B8</strain>
    </source>
</reference>
<name>A0ABS6V8R9_9SPHN</name>
<keyword evidence="1" id="KW-0133">Cell shape</keyword>
<feature type="active site" description="Proton donor/acceptor" evidence="1">
    <location>
        <position position="157"/>
    </location>
</feature>
<dbReference type="EMBL" id="JAHVAH010000001">
    <property type="protein sequence ID" value="MBW0145760.1"/>
    <property type="molecule type" value="Genomic_DNA"/>
</dbReference>
<evidence type="ECO:0000313" key="4">
    <source>
        <dbReference type="EMBL" id="MBW0145760.1"/>
    </source>
</evidence>
<dbReference type="RefSeq" id="WP_218633641.1">
    <property type="nucleotide sequence ID" value="NZ_JAHVAH010000001.1"/>
</dbReference>
<dbReference type="InterPro" id="IPR005490">
    <property type="entry name" value="LD_TPept_cat_dom"/>
</dbReference>
<dbReference type="PROSITE" id="PS51257">
    <property type="entry name" value="PROKAR_LIPOPROTEIN"/>
    <property type="match status" value="1"/>
</dbReference>
<feature type="signal peptide" evidence="2">
    <location>
        <begin position="1"/>
        <end position="23"/>
    </location>
</feature>
<keyword evidence="1" id="KW-0573">Peptidoglycan synthesis</keyword>
<evidence type="ECO:0000256" key="2">
    <source>
        <dbReference type="SAM" id="SignalP"/>
    </source>
</evidence>
<dbReference type="Proteomes" id="UP000698028">
    <property type="component" value="Unassembled WGS sequence"/>
</dbReference>
<keyword evidence="2" id="KW-0732">Signal</keyword>
<keyword evidence="1" id="KW-0961">Cell wall biogenesis/degradation</keyword>
<gene>
    <name evidence="4" type="ORF">KTQ36_10705</name>
</gene>
<keyword evidence="5" id="KW-1185">Reference proteome</keyword>
<protein>
    <submittedName>
        <fullName evidence="4">L,D-transpeptidase family protein</fullName>
    </submittedName>
</protein>
<accession>A0ABS6V8R9</accession>
<sequence>MIRRLSLVALGALAIGACTTAPAPAPEIVEVVPEKPKGFVMPEGYRWSHGHGPEAIEAMKATFGITELGPNEFRWADELPTEGEPRVIVDLKTQMSFAYVGDTLVGATSVSTGKAGKETQLGFWPILSKHKKYRSRKYDNAPMPYFQRMDRFGIGLHGGHNPGYPASHGCIRLPEEYAAKLFALTKIGTEVVVEG</sequence>
<dbReference type="PANTHER" id="PTHR30582:SF2">
    <property type="entry name" value="L,D-TRANSPEPTIDASE YCIB-RELATED"/>
    <property type="match status" value="1"/>
</dbReference>
<feature type="domain" description="L,D-TPase catalytic" evidence="3">
    <location>
        <begin position="85"/>
        <end position="194"/>
    </location>
</feature>
<dbReference type="InterPro" id="IPR050979">
    <property type="entry name" value="LD-transpeptidase"/>
</dbReference>